<dbReference type="Pfam" id="PF14903">
    <property type="entry name" value="WG_beta_rep"/>
    <property type="match status" value="2"/>
</dbReference>
<comment type="caution">
    <text evidence="2">The sequence shown here is derived from an EMBL/GenBank/DDBJ whole genome shotgun (WGS) entry which is preliminary data.</text>
</comment>
<proteinExistence type="predicted"/>
<dbReference type="InterPro" id="IPR032774">
    <property type="entry name" value="WG_beta_rep"/>
</dbReference>
<gene>
    <name evidence="2" type="ORF">GGR42_002672</name>
</gene>
<organism evidence="2 3">
    <name type="scientific">Saonia flava</name>
    <dbReference type="NCBI Taxonomy" id="523696"/>
    <lineage>
        <taxon>Bacteria</taxon>
        <taxon>Pseudomonadati</taxon>
        <taxon>Bacteroidota</taxon>
        <taxon>Flavobacteriia</taxon>
        <taxon>Flavobacteriales</taxon>
        <taxon>Flavobacteriaceae</taxon>
        <taxon>Saonia</taxon>
    </lineage>
</organism>
<keyword evidence="1" id="KW-0732">Signal</keyword>
<dbReference type="RefSeq" id="WP_167964943.1">
    <property type="nucleotide sequence ID" value="NZ_JAATJJ010000002.1"/>
</dbReference>
<evidence type="ECO:0000313" key="2">
    <source>
        <dbReference type="EMBL" id="NJB72181.1"/>
    </source>
</evidence>
<feature type="chain" id="PRO_5032508978" description="WG containing repeat-containing protein" evidence="1">
    <location>
        <begin position="22"/>
        <end position="210"/>
    </location>
</feature>
<name>A0A846QV84_9FLAO</name>
<feature type="signal peptide" evidence="1">
    <location>
        <begin position="1"/>
        <end position="21"/>
    </location>
</feature>
<dbReference type="EMBL" id="JAATJJ010000002">
    <property type="protein sequence ID" value="NJB72181.1"/>
    <property type="molecule type" value="Genomic_DNA"/>
</dbReference>
<sequence length="210" mass="24205">MKTKLFIVLLILSIPVTMVSAQTIGEIDEIAPFSEGLAAVRQDNSWGFVNEEGALVIDYRDDLHWNKDAKSTDKGINAIKYPLFKNGLCMIKRMVENIPHYGFINSKGEQVIEPKFLNVSSFENGYTTGIIYEKVFKGNNEFNLKIYDYKFHEVLMDSSGEIVEFLSRRDHIQMVRKRYEVPEIRSKMISKNLIAIQSSDKSWEIKKLVL</sequence>
<accession>A0A846QV84</accession>
<evidence type="ECO:0008006" key="4">
    <source>
        <dbReference type="Google" id="ProtNLM"/>
    </source>
</evidence>
<dbReference type="AlphaFoldDB" id="A0A846QV84"/>
<evidence type="ECO:0000256" key="1">
    <source>
        <dbReference type="SAM" id="SignalP"/>
    </source>
</evidence>
<protein>
    <recommendedName>
        <fullName evidence="4">WG containing repeat-containing protein</fullName>
    </recommendedName>
</protein>
<dbReference type="Proteomes" id="UP000590442">
    <property type="component" value="Unassembled WGS sequence"/>
</dbReference>
<keyword evidence="3" id="KW-1185">Reference proteome</keyword>
<evidence type="ECO:0000313" key="3">
    <source>
        <dbReference type="Proteomes" id="UP000590442"/>
    </source>
</evidence>
<reference evidence="2 3" key="1">
    <citation type="submission" date="2020-03" db="EMBL/GenBank/DDBJ databases">
        <title>Genomic Encyclopedia of Type Strains, Phase IV (KMG-IV): sequencing the most valuable type-strain genomes for metagenomic binning, comparative biology and taxonomic classification.</title>
        <authorList>
            <person name="Goeker M."/>
        </authorList>
    </citation>
    <scope>NUCLEOTIDE SEQUENCE [LARGE SCALE GENOMIC DNA]</scope>
    <source>
        <strain evidence="2 3">DSM 29762</strain>
    </source>
</reference>